<evidence type="ECO:0000313" key="3">
    <source>
        <dbReference type="Proteomes" id="UP000325788"/>
    </source>
</evidence>
<organism evidence="2 3">
    <name type="scientific">Acinetobacter tandoii</name>
    <dbReference type="NCBI Taxonomy" id="202954"/>
    <lineage>
        <taxon>Bacteria</taxon>
        <taxon>Pseudomonadati</taxon>
        <taxon>Pseudomonadota</taxon>
        <taxon>Gammaproteobacteria</taxon>
        <taxon>Moraxellales</taxon>
        <taxon>Moraxellaceae</taxon>
        <taxon>Acinetobacter</taxon>
    </lineage>
</organism>
<gene>
    <name evidence="2" type="ORF">F4W09_10540</name>
</gene>
<evidence type="ECO:0000313" key="2">
    <source>
        <dbReference type="EMBL" id="KAB1854528.1"/>
    </source>
</evidence>
<accession>A0A5N4WDP0</accession>
<dbReference type="EMBL" id="VXLD01000006">
    <property type="protein sequence ID" value="KAB1854528.1"/>
    <property type="molecule type" value="Genomic_DNA"/>
</dbReference>
<dbReference type="RefSeq" id="WP_044739020.1">
    <property type="nucleotide sequence ID" value="NZ_VXLD01000006.1"/>
</dbReference>
<evidence type="ECO:0000259" key="1">
    <source>
        <dbReference type="Pfam" id="PF13280"/>
    </source>
</evidence>
<protein>
    <submittedName>
        <fullName evidence="2">WYL domain-containing protein</fullName>
    </submittedName>
</protein>
<dbReference type="AlphaFoldDB" id="A0A5N4WDP0"/>
<proteinExistence type="predicted"/>
<feature type="domain" description="WYL" evidence="1">
    <location>
        <begin position="57"/>
        <end position="111"/>
    </location>
</feature>
<name>A0A5N4WDP0_9GAMM</name>
<dbReference type="InterPro" id="IPR026881">
    <property type="entry name" value="WYL_dom"/>
</dbReference>
<reference evidence="2 3" key="1">
    <citation type="submission" date="2019-09" db="EMBL/GenBank/DDBJ databases">
        <title>Draft genome sequence of Acinetobacter tandoii W4-4-4 isolated from environmental water sample.</title>
        <authorList>
            <person name="Wee S.K."/>
            <person name="Yan B."/>
            <person name="Mustaffa S.B."/>
            <person name="Yap E.P.H."/>
        </authorList>
    </citation>
    <scope>NUCLEOTIDE SEQUENCE [LARGE SCALE GENOMIC DNA]</scope>
    <source>
        <strain evidence="2 3">W4-4-4</strain>
    </source>
</reference>
<dbReference type="Proteomes" id="UP000325788">
    <property type="component" value="Unassembled WGS sequence"/>
</dbReference>
<sequence>MEIAGAVLAAIFFGGFVLISKRMRKQSCDVDDRPCPLSAREQDQVSLESECVCAPCKTLEILYQNQKGQMTIRDIDVIRVYQEKQHWYVEALCHLLNEQRIFAVDQIKCLKCPKHCSRLINQTEIIEYLTKHLE</sequence>
<comment type="caution">
    <text evidence="2">The sequence shown here is derived from an EMBL/GenBank/DDBJ whole genome shotgun (WGS) entry which is preliminary data.</text>
</comment>
<dbReference type="Pfam" id="PF13280">
    <property type="entry name" value="WYL"/>
    <property type="match status" value="1"/>
</dbReference>